<dbReference type="Pfam" id="PF01590">
    <property type="entry name" value="GAF"/>
    <property type="match status" value="1"/>
</dbReference>
<dbReference type="InterPro" id="IPR003018">
    <property type="entry name" value="GAF"/>
</dbReference>
<dbReference type="Proteomes" id="UP000245820">
    <property type="component" value="Chromosome"/>
</dbReference>
<proteinExistence type="predicted"/>
<gene>
    <name evidence="2" type="ORF">DIR46_07640</name>
</gene>
<keyword evidence="2" id="KW-0808">Transferase</keyword>
<dbReference type="Pfam" id="PF12728">
    <property type="entry name" value="HTH_17"/>
    <property type="match status" value="1"/>
</dbReference>
<dbReference type="InterPro" id="IPR029016">
    <property type="entry name" value="GAF-like_dom_sf"/>
</dbReference>
<protein>
    <submittedName>
        <fullName evidence="2">Histidine kinase</fullName>
    </submittedName>
</protein>
<evidence type="ECO:0000313" key="2">
    <source>
        <dbReference type="EMBL" id="AWL04320.1"/>
    </source>
</evidence>
<dbReference type="EMBL" id="CP029343">
    <property type="protein sequence ID" value="AWL04320.1"/>
    <property type="molecule type" value="Genomic_DNA"/>
</dbReference>
<dbReference type="InterPro" id="IPR041657">
    <property type="entry name" value="HTH_17"/>
</dbReference>
<dbReference type="OrthoDB" id="5571399at2"/>
<sequence>MANPLAAPRVAPASDIVTAMKTPSSSPILTTPQAAKILGVSSRTAQLWIESGVIPSWKTPGGHRRMFESDVLAALAANDEARPGSRRVLVLAPGRDHAGWERALAALDVAEVTCTDSPVAAAVALGANVPDVFAVQVDRPADLASEFLATLHALPALNRMQIVIATRLSAGTVASIVGPALPYKHLLLDGAPGQLTRELVRHTAMAPLALRPLPPTLLDAPFPVGADEGRRLLAVHRAAILDSAPEAALDNIARIAALSLAAPVALITVLSEDRQWFKARVGMDLPETPRSWAFCNYTLMGAGVCELSNLDRDPRFADNPAVAGAPHFRYYAGAPIVDEQGFALGSLCVIDTQARTLDPVQAQILTRLAEQASAEIARRGRARQR</sequence>
<keyword evidence="2" id="KW-0418">Kinase</keyword>
<dbReference type="KEGG" id="mtim:DIR46_07640"/>
<evidence type="ECO:0000259" key="1">
    <source>
        <dbReference type="SMART" id="SM00065"/>
    </source>
</evidence>
<dbReference type="GO" id="GO:0003677">
    <property type="term" value="F:DNA binding"/>
    <property type="evidence" value="ECO:0007669"/>
    <property type="project" value="InterPro"/>
</dbReference>
<organism evidence="2 3">
    <name type="scientific">Massilia oculi</name>
    <dbReference type="NCBI Taxonomy" id="945844"/>
    <lineage>
        <taxon>Bacteria</taxon>
        <taxon>Pseudomonadati</taxon>
        <taxon>Pseudomonadota</taxon>
        <taxon>Betaproteobacteria</taxon>
        <taxon>Burkholderiales</taxon>
        <taxon>Oxalobacteraceae</taxon>
        <taxon>Telluria group</taxon>
        <taxon>Massilia</taxon>
    </lineage>
</organism>
<dbReference type="CDD" id="cd04762">
    <property type="entry name" value="HTH_MerR-trunc"/>
    <property type="match status" value="1"/>
</dbReference>
<dbReference type="SUPFAM" id="SSF46955">
    <property type="entry name" value="Putative DNA-binding domain"/>
    <property type="match status" value="1"/>
</dbReference>
<dbReference type="Gene3D" id="3.30.450.40">
    <property type="match status" value="1"/>
</dbReference>
<keyword evidence="3" id="KW-1185">Reference proteome</keyword>
<dbReference type="GO" id="GO:0016301">
    <property type="term" value="F:kinase activity"/>
    <property type="evidence" value="ECO:0007669"/>
    <property type="project" value="UniProtKB-KW"/>
</dbReference>
<feature type="domain" description="GAF" evidence="1">
    <location>
        <begin position="244"/>
        <end position="385"/>
    </location>
</feature>
<dbReference type="SMART" id="SM00065">
    <property type="entry name" value="GAF"/>
    <property type="match status" value="1"/>
</dbReference>
<dbReference type="AlphaFoldDB" id="A0A2S2DG38"/>
<accession>A0A2S2DG38</accession>
<dbReference type="InterPro" id="IPR009061">
    <property type="entry name" value="DNA-bd_dom_put_sf"/>
</dbReference>
<dbReference type="PANTHER" id="PTHR43102:SF2">
    <property type="entry name" value="GAF DOMAIN-CONTAINING PROTEIN"/>
    <property type="match status" value="1"/>
</dbReference>
<dbReference type="InterPro" id="IPR010093">
    <property type="entry name" value="SinI_DNA-bd"/>
</dbReference>
<dbReference type="SUPFAM" id="SSF55781">
    <property type="entry name" value="GAF domain-like"/>
    <property type="match status" value="1"/>
</dbReference>
<dbReference type="PANTHER" id="PTHR43102">
    <property type="entry name" value="SLR1143 PROTEIN"/>
    <property type="match status" value="1"/>
</dbReference>
<name>A0A2S2DG38_9BURK</name>
<evidence type="ECO:0000313" key="3">
    <source>
        <dbReference type="Proteomes" id="UP000245820"/>
    </source>
</evidence>
<reference evidence="2 3" key="1">
    <citation type="submission" date="2018-05" db="EMBL/GenBank/DDBJ databases">
        <title>Complete genome sequence of Massilia oculi sp. nov. CCUG 43427T (=DSM 26321T), the type strain of M. oculi, and comparison with genome sequences of other Massilia strains.</title>
        <authorList>
            <person name="Zhu B."/>
        </authorList>
    </citation>
    <scope>NUCLEOTIDE SEQUENCE [LARGE SCALE GENOMIC DNA]</scope>
    <source>
        <strain evidence="2 3">CCUG 43427</strain>
    </source>
</reference>
<dbReference type="NCBIfam" id="TIGR01764">
    <property type="entry name" value="excise"/>
    <property type="match status" value="1"/>
</dbReference>
<dbReference type="Gene3D" id="1.10.1660.10">
    <property type="match status" value="1"/>
</dbReference>